<evidence type="ECO:0000256" key="2">
    <source>
        <dbReference type="SAM" id="Phobius"/>
    </source>
</evidence>
<evidence type="ECO:0000313" key="3">
    <source>
        <dbReference type="EMBL" id="KKS19421.1"/>
    </source>
</evidence>
<keyword evidence="2" id="KW-0472">Membrane</keyword>
<keyword evidence="2" id="KW-1133">Transmembrane helix</keyword>
<protein>
    <submittedName>
        <fullName evidence="3">Uncharacterized protein</fullName>
    </submittedName>
</protein>
<dbReference type="AlphaFoldDB" id="A0A0G0ZBH9"/>
<feature type="coiled-coil region" evidence="1">
    <location>
        <begin position="38"/>
        <end position="65"/>
    </location>
</feature>
<reference evidence="3 4" key="1">
    <citation type="journal article" date="2015" name="Nature">
        <title>rRNA introns, odd ribosomes, and small enigmatic genomes across a large radiation of phyla.</title>
        <authorList>
            <person name="Brown C.T."/>
            <person name="Hug L.A."/>
            <person name="Thomas B.C."/>
            <person name="Sharon I."/>
            <person name="Castelle C.J."/>
            <person name="Singh A."/>
            <person name="Wilkins M.J."/>
            <person name="Williams K.H."/>
            <person name="Banfield J.F."/>
        </authorList>
    </citation>
    <scope>NUCLEOTIDE SEQUENCE [LARGE SCALE GENOMIC DNA]</scope>
</reference>
<evidence type="ECO:0000256" key="1">
    <source>
        <dbReference type="SAM" id="Coils"/>
    </source>
</evidence>
<accession>A0A0G0ZBH9</accession>
<comment type="caution">
    <text evidence="3">The sequence shown here is derived from an EMBL/GenBank/DDBJ whole genome shotgun (WGS) entry which is preliminary data.</text>
</comment>
<sequence length="103" mass="11495">MNCEYILKWKFSLKAVFLISFSLAISLIGFYVFQVNEITRASFTVNNYEKKIADLDREFKTLQISFSGTNSLPGLEGALVAKGYEKVGKIDYIQVLASAVAAK</sequence>
<dbReference type="EMBL" id="LCBY01000084">
    <property type="protein sequence ID" value="KKS19421.1"/>
    <property type="molecule type" value="Genomic_DNA"/>
</dbReference>
<evidence type="ECO:0000313" key="4">
    <source>
        <dbReference type="Proteomes" id="UP000034371"/>
    </source>
</evidence>
<keyword evidence="2" id="KW-0812">Transmembrane</keyword>
<dbReference type="Proteomes" id="UP000034371">
    <property type="component" value="Unassembled WGS sequence"/>
</dbReference>
<name>A0A0G0ZBH9_9BACT</name>
<keyword evidence="1" id="KW-0175">Coiled coil</keyword>
<gene>
    <name evidence="3" type="ORF">UU78_C0084G0006</name>
</gene>
<feature type="transmembrane region" description="Helical" evidence="2">
    <location>
        <begin position="12"/>
        <end position="33"/>
    </location>
</feature>
<proteinExistence type="predicted"/>
<organism evidence="3 4">
    <name type="scientific">Candidatus Roizmanbacteria bacterium GW2011_GWC2_41_7</name>
    <dbReference type="NCBI Taxonomy" id="1618487"/>
    <lineage>
        <taxon>Bacteria</taxon>
        <taxon>Candidatus Roizmaniibacteriota</taxon>
    </lineage>
</organism>